<gene>
    <name evidence="4" type="ORF">IEQ34_016354</name>
</gene>
<reference evidence="4 5" key="1">
    <citation type="journal article" date="2021" name="Hortic Res">
        <title>Chromosome-scale assembly of the Dendrobium chrysotoxum genome enhances the understanding of orchid evolution.</title>
        <authorList>
            <person name="Zhang Y."/>
            <person name="Zhang G.Q."/>
            <person name="Zhang D."/>
            <person name="Liu X.D."/>
            <person name="Xu X.Y."/>
            <person name="Sun W.H."/>
            <person name="Yu X."/>
            <person name="Zhu X."/>
            <person name="Wang Z.W."/>
            <person name="Zhao X."/>
            <person name="Zhong W.Y."/>
            <person name="Chen H."/>
            <person name="Yin W.L."/>
            <person name="Huang T."/>
            <person name="Niu S.C."/>
            <person name="Liu Z.J."/>
        </authorList>
    </citation>
    <scope>NUCLEOTIDE SEQUENCE [LARGE SCALE GENOMIC DNA]</scope>
    <source>
        <strain evidence="4">Lindl</strain>
    </source>
</reference>
<keyword evidence="2" id="KW-0812">Transmembrane</keyword>
<evidence type="ECO:0000256" key="1">
    <source>
        <dbReference type="SAM" id="MobiDB-lite"/>
    </source>
</evidence>
<name>A0AAV7GFA3_DENCH</name>
<accession>A0AAV7GFA3</accession>
<evidence type="ECO:0000256" key="2">
    <source>
        <dbReference type="SAM" id="Phobius"/>
    </source>
</evidence>
<dbReference type="PANTHER" id="PTHR33646">
    <property type="entry name" value="GB|AAF00631.1"/>
    <property type="match status" value="1"/>
</dbReference>
<keyword evidence="2" id="KW-1133">Transmembrane helix</keyword>
<dbReference type="InterPro" id="IPR049224">
    <property type="entry name" value="DUF6821"/>
</dbReference>
<dbReference type="Proteomes" id="UP000775213">
    <property type="component" value="Unassembled WGS sequence"/>
</dbReference>
<comment type="caution">
    <text evidence="4">The sequence shown here is derived from an EMBL/GenBank/DDBJ whole genome shotgun (WGS) entry which is preliminary data.</text>
</comment>
<feature type="region of interest" description="Disordered" evidence="1">
    <location>
        <begin position="1"/>
        <end position="23"/>
    </location>
</feature>
<dbReference type="InterPro" id="IPR045883">
    <property type="entry name" value="At4g13530-like"/>
</dbReference>
<dbReference type="Pfam" id="PF20705">
    <property type="entry name" value="DUF6821"/>
    <property type="match status" value="1"/>
</dbReference>
<feature type="compositionally biased region" description="Pro residues" evidence="1">
    <location>
        <begin position="14"/>
        <end position="23"/>
    </location>
</feature>
<dbReference type="PANTHER" id="PTHR33646:SF2">
    <property type="entry name" value="F20H23.8 PROTEIN"/>
    <property type="match status" value="1"/>
</dbReference>
<proteinExistence type="predicted"/>
<protein>
    <recommendedName>
        <fullName evidence="3">DUF6821 domain-containing protein</fullName>
    </recommendedName>
</protein>
<dbReference type="EMBL" id="JAGFBR010000015">
    <property type="protein sequence ID" value="KAH0454430.1"/>
    <property type="molecule type" value="Genomic_DNA"/>
</dbReference>
<evidence type="ECO:0000313" key="5">
    <source>
        <dbReference type="Proteomes" id="UP000775213"/>
    </source>
</evidence>
<keyword evidence="5" id="KW-1185">Reference proteome</keyword>
<feature type="transmembrane region" description="Helical" evidence="2">
    <location>
        <begin position="190"/>
        <end position="214"/>
    </location>
</feature>
<dbReference type="AlphaFoldDB" id="A0AAV7GFA3"/>
<sequence>MPGSSIPSHLHQFPNPPSPSPPFFSLPHTRSSTMEKTIQVPLETNLEEWEFLPDNTSFLEFGLDDIEDLISNEIIYTDYFREEPKLIQQTPAHNQEEDSQFKDISISHVFFKMINPKVDEELIELTRPSYELEQSTVEIVVQKIKATPSVSLMEEKFNLAEKGELTKEEEGEEEKAIWEGIGIRIWRWKLMGVGALFSIGAAAAATICVVAFGGREGKQPLYRRHQHQSNLLQFHFHNEDQSVSQLVEQASRLNQALAAARGTPTMMRTAKISFGGSYDGL</sequence>
<keyword evidence="2" id="KW-0472">Membrane</keyword>
<organism evidence="4 5">
    <name type="scientific">Dendrobium chrysotoxum</name>
    <name type="common">Orchid</name>
    <dbReference type="NCBI Taxonomy" id="161865"/>
    <lineage>
        <taxon>Eukaryota</taxon>
        <taxon>Viridiplantae</taxon>
        <taxon>Streptophyta</taxon>
        <taxon>Embryophyta</taxon>
        <taxon>Tracheophyta</taxon>
        <taxon>Spermatophyta</taxon>
        <taxon>Magnoliopsida</taxon>
        <taxon>Liliopsida</taxon>
        <taxon>Asparagales</taxon>
        <taxon>Orchidaceae</taxon>
        <taxon>Epidendroideae</taxon>
        <taxon>Malaxideae</taxon>
        <taxon>Dendrobiinae</taxon>
        <taxon>Dendrobium</taxon>
    </lineage>
</organism>
<feature type="domain" description="DUF6821" evidence="3">
    <location>
        <begin position="105"/>
        <end position="281"/>
    </location>
</feature>
<evidence type="ECO:0000259" key="3">
    <source>
        <dbReference type="Pfam" id="PF20705"/>
    </source>
</evidence>
<evidence type="ECO:0000313" key="4">
    <source>
        <dbReference type="EMBL" id="KAH0454430.1"/>
    </source>
</evidence>